<organism evidence="2">
    <name type="scientific">Prunus dulcis</name>
    <name type="common">Almond</name>
    <name type="synonym">Amygdalus dulcis</name>
    <dbReference type="NCBI Taxonomy" id="3755"/>
    <lineage>
        <taxon>Eukaryota</taxon>
        <taxon>Viridiplantae</taxon>
        <taxon>Streptophyta</taxon>
        <taxon>Embryophyta</taxon>
        <taxon>Tracheophyta</taxon>
        <taxon>Spermatophyta</taxon>
        <taxon>Magnoliopsida</taxon>
        <taxon>eudicotyledons</taxon>
        <taxon>Gunneridae</taxon>
        <taxon>Pentapetalae</taxon>
        <taxon>rosids</taxon>
        <taxon>fabids</taxon>
        <taxon>Rosales</taxon>
        <taxon>Rosaceae</taxon>
        <taxon>Amygdaloideae</taxon>
        <taxon>Amygdaleae</taxon>
        <taxon>Prunus</taxon>
    </lineage>
</organism>
<evidence type="ECO:0000256" key="1">
    <source>
        <dbReference type="SAM" id="MobiDB-lite"/>
    </source>
</evidence>
<protein>
    <submittedName>
        <fullName evidence="2">Uncharacterized protein</fullName>
    </submittedName>
</protein>
<reference evidence="2" key="1">
    <citation type="journal article" date="2019" name="Science">
        <title>Mutation of a bHLH transcription factor allowed almond domestication.</title>
        <authorList>
            <person name="Sanchez-Perez R."/>
            <person name="Pavan S."/>
            <person name="Mazzeo R."/>
            <person name="Moldovan C."/>
            <person name="Aiese Cigliano R."/>
            <person name="Del Cueto J."/>
            <person name="Ricciardi F."/>
            <person name="Lotti C."/>
            <person name="Ricciardi L."/>
            <person name="Dicenta F."/>
            <person name="Lopez-Marques R.L."/>
            <person name="Lindberg Moller B."/>
        </authorList>
    </citation>
    <scope>NUCLEOTIDE SEQUENCE</scope>
</reference>
<name>A0A4Y1R362_PRUDU</name>
<dbReference type="AlphaFoldDB" id="A0A4Y1R362"/>
<proteinExistence type="predicted"/>
<dbReference type="EMBL" id="AP019298">
    <property type="protein sequence ID" value="BBG98506.1"/>
    <property type="molecule type" value="Genomic_DNA"/>
</dbReference>
<feature type="compositionally biased region" description="Acidic residues" evidence="1">
    <location>
        <begin position="58"/>
        <end position="79"/>
    </location>
</feature>
<gene>
    <name evidence="2" type="ORF">Prudu_007926</name>
</gene>
<sequence>MHYLHQFCLCLCFSPSPTRRKEAKQCFHDERATWFLRASSCCSFRGDIGAQFETGSGADDEQDKSAADEEEEDDDDETT</sequence>
<evidence type="ECO:0000313" key="2">
    <source>
        <dbReference type="EMBL" id="BBG98506.1"/>
    </source>
</evidence>
<feature type="region of interest" description="Disordered" evidence="1">
    <location>
        <begin position="52"/>
        <end position="79"/>
    </location>
</feature>
<accession>A0A4Y1R362</accession>